<evidence type="ECO:0000259" key="1">
    <source>
        <dbReference type="Pfam" id="PF05709"/>
    </source>
</evidence>
<dbReference type="SMR" id="A0A125W282"/>
<dbReference type="Pfam" id="PF05709">
    <property type="entry name" value="Sipho_tail"/>
    <property type="match status" value="1"/>
</dbReference>
<dbReference type="AlphaFoldDB" id="A0A125W282"/>
<feature type="domain" description="Siphovirus-type tail component RIFT-related" evidence="1">
    <location>
        <begin position="51"/>
        <end position="139"/>
    </location>
</feature>
<protein>
    <submittedName>
        <fullName evidence="2">Putative phage tail component domain protein</fullName>
    </submittedName>
</protein>
<dbReference type="RefSeq" id="WP_002365553.1">
    <property type="nucleotide sequence ID" value="NZ_GL454489.1"/>
</dbReference>
<evidence type="ECO:0000313" key="3">
    <source>
        <dbReference type="Proteomes" id="UP000004846"/>
    </source>
</evidence>
<dbReference type="InterPro" id="IPR006520">
    <property type="entry name" value="Dit_BPSPP_N"/>
</dbReference>
<proteinExistence type="predicted"/>
<sequence>MYKFVDTNQATHSTPLPSEALNFNGQFLEKVIPGYQTLSVSGRELVPSEIESYQLGIRDGKRHVYARIPERELTVKYRLSAVNNEAFRDAFNHLNVALFTEKDVSIWFNDEPEMLWFGSKSSVSDVPEGVNQVTGTFTLLLSDPYKYTRSDATSVMWGSPTITFQANYLMGNTGSGAVDFPILIEGGAYWGSTMITFQNRAYTMGDLGKEVRPIEIYPTVEGLKVKPTIILTGTGRGVWIKTRNDTINLGDFDRSEIIIDTENFYLTKNGAPMIRPMNDFYLYPNEPLYIQAKDSDFRLTIRYPNRFV</sequence>
<organism evidence="2 3">
    <name type="scientific">Enterococcus faecalis TX4248</name>
    <dbReference type="NCBI Taxonomy" id="749495"/>
    <lineage>
        <taxon>Bacteria</taxon>
        <taxon>Bacillati</taxon>
        <taxon>Bacillota</taxon>
        <taxon>Bacilli</taxon>
        <taxon>Lactobacillales</taxon>
        <taxon>Enterococcaceae</taxon>
        <taxon>Enterococcus</taxon>
    </lineage>
</organism>
<comment type="caution">
    <text evidence="2">The sequence shown here is derived from an EMBL/GenBank/DDBJ whole genome shotgun (WGS) entry which is preliminary data.</text>
</comment>
<dbReference type="InterPro" id="IPR008841">
    <property type="entry name" value="Siphovirus-type_tail_N"/>
</dbReference>
<dbReference type="EMBL" id="AEBR01000110">
    <property type="protein sequence ID" value="EFM81378.1"/>
    <property type="molecule type" value="Genomic_DNA"/>
</dbReference>
<dbReference type="Proteomes" id="UP000004846">
    <property type="component" value="Unassembled WGS sequence"/>
</dbReference>
<accession>A0A125W282</accession>
<reference evidence="3" key="1">
    <citation type="submission" date="2010-07" db="EMBL/GenBank/DDBJ databases">
        <authorList>
            <person name="Weinstock G."/>
            <person name="Sodergren E."/>
            <person name="Clifton S."/>
            <person name="Fulton L."/>
            <person name="Fulton B."/>
            <person name="Courtney L."/>
            <person name="Fronick C."/>
            <person name="Harrison M."/>
            <person name="Strong C."/>
            <person name="Farmer C."/>
            <person name="Delahaunty K."/>
            <person name="Markovic C."/>
            <person name="Hall O."/>
            <person name="Minx P."/>
            <person name="Tomlinson C."/>
            <person name="Mitreva M."/>
            <person name="Hou S."/>
            <person name="Chen J."/>
            <person name="Wollam A."/>
            <person name="Pepin K.H."/>
            <person name="Johnson M."/>
            <person name="Bhonagiri V."/>
            <person name="Zhang X."/>
            <person name="Suruliraj S."/>
            <person name="Warren W."/>
            <person name="Chinwalla A."/>
            <person name="Mardis E.R."/>
            <person name="Wilson R.K."/>
        </authorList>
    </citation>
    <scope>NUCLEOTIDE SEQUENCE [LARGE SCALE GENOMIC DNA]</scope>
    <source>
        <strain evidence="3">TX4248</strain>
    </source>
</reference>
<dbReference type="NCBIfam" id="TIGR01633">
    <property type="entry name" value="phi3626_gp14_N"/>
    <property type="match status" value="1"/>
</dbReference>
<dbReference type="Gene3D" id="2.40.30.200">
    <property type="match status" value="1"/>
</dbReference>
<evidence type="ECO:0000313" key="2">
    <source>
        <dbReference type="EMBL" id="EFM81378.1"/>
    </source>
</evidence>
<name>A0A125W282_ENTFL</name>
<dbReference type="GeneID" id="60893672"/>
<gene>
    <name evidence="2" type="ORF">HMPREF9498_03320</name>
</gene>
<dbReference type="HOGENOM" id="CLU_899376_0_0_9"/>